<comment type="similarity">
    <text evidence="13">Belongs to the PNP/MTAP phosphorylase family. MTAP subfamily.</text>
</comment>
<dbReference type="Pfam" id="PF00348">
    <property type="entry name" value="polyprenyl_synt"/>
    <property type="match status" value="1"/>
</dbReference>
<feature type="domain" description="Nucleoside phosphorylase" evidence="16">
    <location>
        <begin position="2888"/>
        <end position="3137"/>
    </location>
</feature>
<dbReference type="InterPro" id="IPR035994">
    <property type="entry name" value="Nucleoside_phosphorylase_sf"/>
</dbReference>
<dbReference type="InterPro" id="IPR010044">
    <property type="entry name" value="MTAP"/>
</dbReference>
<dbReference type="InterPro" id="IPR017972">
    <property type="entry name" value="Cyt_P450_CS"/>
</dbReference>
<feature type="binding site" evidence="13">
    <location>
        <position position="3077"/>
    </location>
    <ligand>
        <name>substrate</name>
    </ligand>
</feature>
<dbReference type="GO" id="GO:0019509">
    <property type="term" value="P:L-methionine salvage from methylthioadenosine"/>
    <property type="evidence" value="ECO:0007669"/>
    <property type="project" value="UniProtKB-UniRule"/>
</dbReference>
<dbReference type="GO" id="GO:0016705">
    <property type="term" value="F:oxidoreductase activity, acting on paired donors, with incorporation or reduction of molecular oxygen"/>
    <property type="evidence" value="ECO:0007669"/>
    <property type="project" value="InterPro"/>
</dbReference>
<evidence type="ECO:0000256" key="8">
    <source>
        <dbReference type="ARBA" id="ARBA00022726"/>
    </source>
</evidence>
<evidence type="ECO:0000256" key="11">
    <source>
        <dbReference type="ARBA" id="ARBA00023004"/>
    </source>
</evidence>
<evidence type="ECO:0000256" key="3">
    <source>
        <dbReference type="ARBA" id="ARBA00010617"/>
    </source>
</evidence>
<feature type="site" description="Important for substrate specificity" evidence="13">
    <location>
        <position position="3115"/>
    </location>
</feature>
<gene>
    <name evidence="17" type="ORF">GT037_008337</name>
</gene>
<feature type="binding site" evidence="13">
    <location>
        <begin position="2942"/>
        <end position="2943"/>
    </location>
    <ligand>
        <name>phosphate</name>
        <dbReference type="ChEBI" id="CHEBI:43474"/>
    </ligand>
</feature>
<dbReference type="GO" id="GO:0043386">
    <property type="term" value="P:mycotoxin biosynthetic process"/>
    <property type="evidence" value="ECO:0007669"/>
    <property type="project" value="UniProtKB-ARBA"/>
</dbReference>
<dbReference type="InterPro" id="IPR000845">
    <property type="entry name" value="Nucleoside_phosphorylase_d"/>
</dbReference>
<dbReference type="CDD" id="cd11041">
    <property type="entry name" value="CYP503A1-like"/>
    <property type="match status" value="1"/>
</dbReference>
<dbReference type="SUPFAM" id="SSF48264">
    <property type="entry name" value="Cytochrome P450"/>
    <property type="match status" value="1"/>
</dbReference>
<evidence type="ECO:0000256" key="5">
    <source>
        <dbReference type="ARBA" id="ARBA00022676"/>
    </source>
</evidence>
<evidence type="ECO:0000256" key="13">
    <source>
        <dbReference type="HAMAP-Rule" id="MF_03155"/>
    </source>
</evidence>
<feature type="region of interest" description="Disordered" evidence="15">
    <location>
        <begin position="2577"/>
        <end position="2597"/>
    </location>
</feature>
<feature type="region of interest" description="Disordered" evidence="15">
    <location>
        <begin position="385"/>
        <end position="413"/>
    </location>
</feature>
<dbReference type="Proteomes" id="UP000596902">
    <property type="component" value="Unassembled WGS sequence"/>
</dbReference>
<comment type="pathway">
    <text evidence="13">Amino-acid biosynthesis; L-methionine biosynthesis via salvage pathway; S-methyl-5-thio-alpha-D-ribose 1-phosphate from S-methyl-5'-thioadenosine (phosphorylase route): step 1/1.</text>
</comment>
<dbReference type="GO" id="GO:0005634">
    <property type="term" value="C:nucleus"/>
    <property type="evidence" value="ECO:0007669"/>
    <property type="project" value="UniProtKB-SubCell"/>
</dbReference>
<dbReference type="InterPro" id="IPR033749">
    <property type="entry name" value="Polyprenyl_synt_CS"/>
</dbReference>
<evidence type="ECO:0000256" key="9">
    <source>
        <dbReference type="ARBA" id="ARBA00022842"/>
    </source>
</evidence>
<keyword evidence="9" id="KW-0460">Magnesium</keyword>
<evidence type="ECO:0000313" key="18">
    <source>
        <dbReference type="Proteomes" id="UP000596902"/>
    </source>
</evidence>
<comment type="similarity">
    <text evidence="3">Belongs to the cytochrome P450 family.</text>
</comment>
<dbReference type="InterPro" id="IPR000092">
    <property type="entry name" value="Polyprenyl_synt"/>
</dbReference>
<evidence type="ECO:0000256" key="2">
    <source>
        <dbReference type="ARBA" id="ARBA00004685"/>
    </source>
</evidence>
<dbReference type="SUPFAM" id="SSF53167">
    <property type="entry name" value="Purine and uridine phosphorylases"/>
    <property type="match status" value="1"/>
</dbReference>
<feature type="site" description="Important for substrate specificity" evidence="13">
    <location>
        <position position="3059"/>
    </location>
</feature>
<dbReference type="SFLD" id="SFLDS00005">
    <property type="entry name" value="Isoprenoid_Synthase_Type_I"/>
    <property type="match status" value="1"/>
</dbReference>
<feature type="compositionally biased region" description="Basic and acidic residues" evidence="15">
    <location>
        <begin position="397"/>
        <end position="413"/>
    </location>
</feature>
<dbReference type="GO" id="GO:0004659">
    <property type="term" value="F:prenyltransferase activity"/>
    <property type="evidence" value="ECO:0007669"/>
    <property type="project" value="InterPro"/>
</dbReference>
<dbReference type="InterPro" id="IPR008949">
    <property type="entry name" value="Isoprenoid_synthase_dom_sf"/>
</dbReference>
<dbReference type="Pfam" id="PF00067">
    <property type="entry name" value="p450"/>
    <property type="match status" value="1"/>
</dbReference>
<evidence type="ECO:0000313" key="17">
    <source>
        <dbReference type="EMBL" id="KAF7673722.1"/>
    </source>
</evidence>
<feature type="compositionally biased region" description="Basic and acidic residues" evidence="15">
    <location>
        <begin position="2586"/>
        <end position="2597"/>
    </location>
</feature>
<keyword evidence="4 14" id="KW-0349">Heme</keyword>
<keyword evidence="10" id="KW-0560">Oxidoreductase</keyword>
<evidence type="ECO:0000256" key="14">
    <source>
        <dbReference type="PIRSR" id="PIRSR602403-1"/>
    </source>
</evidence>
<dbReference type="CDD" id="cd00685">
    <property type="entry name" value="Trans_IPPS_HT"/>
    <property type="match status" value="1"/>
</dbReference>
<evidence type="ECO:0000256" key="1">
    <source>
        <dbReference type="ARBA" id="ARBA00001971"/>
    </source>
</evidence>
<dbReference type="EMBL" id="JAAABM010000012">
    <property type="protein sequence ID" value="KAF7673722.1"/>
    <property type="molecule type" value="Genomic_DNA"/>
</dbReference>
<feature type="binding site" evidence="13">
    <location>
        <begin position="2975"/>
        <end position="2976"/>
    </location>
    <ligand>
        <name>phosphate</name>
        <dbReference type="ChEBI" id="CHEBI:43474"/>
    </ligand>
</feature>
<dbReference type="Gene3D" id="1.10.600.10">
    <property type="entry name" value="Farnesyl Diphosphate Synthase"/>
    <property type="match status" value="2"/>
</dbReference>
<feature type="binding site" description="axial binding residue" evidence="14">
    <location>
        <position position="1733"/>
    </location>
    <ligand>
        <name>heme</name>
        <dbReference type="ChEBI" id="CHEBI:30413"/>
    </ligand>
    <ligandPart>
        <name>Fe</name>
        <dbReference type="ChEBI" id="CHEBI:18248"/>
    </ligandPart>
</feature>
<dbReference type="HAMAP" id="MF_01963">
    <property type="entry name" value="MTAP"/>
    <property type="match status" value="1"/>
</dbReference>
<dbReference type="Pfam" id="PF01048">
    <property type="entry name" value="PNP_UDP_1"/>
    <property type="match status" value="1"/>
</dbReference>
<dbReference type="PROSITE" id="PS00086">
    <property type="entry name" value="CYTOCHROME_P450"/>
    <property type="match status" value="1"/>
</dbReference>
<dbReference type="CDD" id="cd09010">
    <property type="entry name" value="MTAP_SsMTAPII_like_MTIP"/>
    <property type="match status" value="1"/>
</dbReference>
<dbReference type="EC" id="2.4.2.28" evidence="13"/>
<dbReference type="UniPathway" id="UPA00904">
    <property type="reaction ID" value="UER00873"/>
</dbReference>
<comment type="function">
    <text evidence="13">Catalyzes the reversible phosphorylation of S-methyl-5'-thioadenosine (MTA) to adenine and 5-methylthioribose-1-phosphate. Involved in the breakdown of MTA, a major by-product of polyamine biosynthesis. Responsible for the first step in the methionine salvage pathway after MTA has been generated from S-adenosylmethionine. Has broad substrate specificity with 6-aminopurine nucleosides as preferred substrates.</text>
</comment>
<dbReference type="GO" id="GO:0005506">
    <property type="term" value="F:iron ion binding"/>
    <property type="evidence" value="ECO:0007669"/>
    <property type="project" value="InterPro"/>
</dbReference>
<dbReference type="InterPro" id="IPR002403">
    <property type="entry name" value="Cyt_P450_E_grp-IV"/>
</dbReference>
<keyword evidence="11 14" id="KW-0408">Iron</keyword>
<evidence type="ECO:0000256" key="15">
    <source>
        <dbReference type="SAM" id="MobiDB-lite"/>
    </source>
</evidence>
<dbReference type="GO" id="GO:0020037">
    <property type="term" value="F:heme binding"/>
    <property type="evidence" value="ECO:0007669"/>
    <property type="project" value="InterPro"/>
</dbReference>
<evidence type="ECO:0000256" key="10">
    <source>
        <dbReference type="ARBA" id="ARBA00023002"/>
    </source>
</evidence>
<accession>A0A8H7EDK5</accession>
<comment type="caution">
    <text evidence="17">The sequence shown here is derived from an EMBL/GenBank/DDBJ whole genome shotgun (WGS) entry which is preliminary data.</text>
</comment>
<feature type="compositionally biased region" description="Low complexity" evidence="15">
    <location>
        <begin position="343"/>
        <end position="360"/>
    </location>
</feature>
<evidence type="ECO:0000256" key="7">
    <source>
        <dbReference type="ARBA" id="ARBA00022723"/>
    </source>
</evidence>
<dbReference type="Gene3D" id="1.10.630.10">
    <property type="entry name" value="Cytochrome P450"/>
    <property type="match status" value="1"/>
</dbReference>
<name>A0A8H7EDK5_9PLEO</name>
<keyword evidence="13" id="KW-0963">Cytoplasm</keyword>
<keyword evidence="12" id="KW-0503">Monooxygenase</keyword>
<reference evidence="17" key="2">
    <citation type="submission" date="2020-08" db="EMBL/GenBank/DDBJ databases">
        <title>Draft Genome Sequence of Cumin Blight Pathogen Alternaria burnsii.</title>
        <authorList>
            <person name="Feng Z."/>
        </authorList>
    </citation>
    <scope>NUCLEOTIDE SEQUENCE</scope>
    <source>
        <strain evidence="17">CBS107.38</strain>
    </source>
</reference>
<feature type="binding site" evidence="13">
    <location>
        <position position="3078"/>
    </location>
    <ligand>
        <name>phosphate</name>
        <dbReference type="ChEBI" id="CHEBI:43474"/>
    </ligand>
</feature>
<proteinExistence type="inferred from homology"/>
<dbReference type="GO" id="GO:0046165">
    <property type="term" value="P:alcohol biosynthetic process"/>
    <property type="evidence" value="ECO:0007669"/>
    <property type="project" value="UniProtKB-ARBA"/>
</dbReference>
<dbReference type="PRINTS" id="PR00465">
    <property type="entry name" value="EP450IV"/>
</dbReference>
<feature type="binding site" evidence="13">
    <location>
        <position position="2894"/>
    </location>
    <ligand>
        <name>phosphate</name>
        <dbReference type="ChEBI" id="CHEBI:43474"/>
    </ligand>
</feature>
<dbReference type="PROSITE" id="PS00723">
    <property type="entry name" value="POLYPRENYL_SYNTHASE_1"/>
    <property type="match status" value="1"/>
</dbReference>
<dbReference type="RefSeq" id="XP_038784049.1">
    <property type="nucleotide sequence ID" value="XM_038933384.1"/>
</dbReference>
<dbReference type="GeneID" id="62206562"/>
<dbReference type="GO" id="GO:0008299">
    <property type="term" value="P:isoprenoid biosynthetic process"/>
    <property type="evidence" value="ECO:0007669"/>
    <property type="project" value="InterPro"/>
</dbReference>
<dbReference type="InterPro" id="IPR018099">
    <property type="entry name" value="Purine_phosphorylase-2_CS"/>
</dbReference>
<dbReference type="PANTHER" id="PTHR46206">
    <property type="entry name" value="CYTOCHROME P450"/>
    <property type="match status" value="1"/>
</dbReference>
<protein>
    <recommendedName>
        <fullName evidence="13">S-methyl-5'-thioadenosine phosphorylase</fullName>
        <ecNumber evidence="13">2.4.2.28</ecNumber>
    </recommendedName>
    <alternativeName>
        <fullName evidence="13">5'-methylthioadenosine phosphorylase</fullName>
        <shortName evidence="13">MTA phosphorylase</shortName>
        <shortName evidence="13">MTAP</shortName>
        <shortName evidence="13">MTAPase</shortName>
    </alternativeName>
</protein>
<dbReference type="FunFam" id="3.40.50.1580:FF:000008">
    <property type="entry name" value="S-methyl-5'-thioadenosine phosphorylase"/>
    <property type="match status" value="1"/>
</dbReference>
<keyword evidence="8 13" id="KW-0660">Purine salvage</keyword>
<keyword evidence="6 13" id="KW-0808">Transferase</keyword>
<keyword evidence="7 14" id="KW-0479">Metal-binding</keyword>
<dbReference type="GO" id="GO:0017061">
    <property type="term" value="F:S-methyl-5-thioadenosine phosphorylase activity"/>
    <property type="evidence" value="ECO:0007669"/>
    <property type="project" value="UniProtKB-UniRule"/>
</dbReference>
<dbReference type="NCBIfam" id="TIGR01694">
    <property type="entry name" value="MTAP"/>
    <property type="match status" value="1"/>
</dbReference>
<dbReference type="InterPro" id="IPR001128">
    <property type="entry name" value="Cyt_P450"/>
</dbReference>
<reference evidence="17" key="1">
    <citation type="submission" date="2020-01" db="EMBL/GenBank/DDBJ databases">
        <authorList>
            <person name="Feng Z.H.Z."/>
        </authorList>
    </citation>
    <scope>NUCLEOTIDE SEQUENCE</scope>
    <source>
        <strain evidence="17">CBS107.38</strain>
    </source>
</reference>
<keyword evidence="13" id="KW-0539">Nucleus</keyword>
<feature type="binding site" evidence="13">
    <location>
        <begin position="3101"/>
        <end position="3103"/>
    </location>
    <ligand>
        <name>substrate</name>
    </ligand>
</feature>
<evidence type="ECO:0000259" key="16">
    <source>
        <dbReference type="Pfam" id="PF01048"/>
    </source>
</evidence>
<comment type="pathway">
    <text evidence="2">Mycotoxin biosynthesis.</text>
</comment>
<dbReference type="PANTHER" id="PTHR46206:SF2">
    <property type="entry name" value="CYTOCHROME P450 MONOOXYGENASE AUSG-RELATED"/>
    <property type="match status" value="1"/>
</dbReference>
<evidence type="ECO:0000256" key="6">
    <source>
        <dbReference type="ARBA" id="ARBA00022679"/>
    </source>
</evidence>
<keyword evidence="5 13" id="KW-0328">Glycosyltransferase</keyword>
<dbReference type="PROSITE" id="PS00444">
    <property type="entry name" value="POLYPRENYL_SYNTHASE_2"/>
    <property type="match status" value="1"/>
</dbReference>
<evidence type="ECO:0000256" key="4">
    <source>
        <dbReference type="ARBA" id="ARBA00022617"/>
    </source>
</evidence>
<comment type="subcellular location">
    <subcellularLocation>
        <location evidence="13">Cytoplasm</location>
    </subcellularLocation>
    <subcellularLocation>
        <location evidence="13">Nucleus</location>
    </subcellularLocation>
</comment>
<dbReference type="PROSITE" id="PS01240">
    <property type="entry name" value="PNP_MTAP_2"/>
    <property type="match status" value="1"/>
</dbReference>
<dbReference type="GO" id="GO:0004497">
    <property type="term" value="F:monooxygenase activity"/>
    <property type="evidence" value="ECO:0007669"/>
    <property type="project" value="UniProtKB-KW"/>
</dbReference>
<evidence type="ECO:0000256" key="12">
    <source>
        <dbReference type="ARBA" id="ARBA00023033"/>
    </source>
</evidence>
<dbReference type="GO" id="GO:0005737">
    <property type="term" value="C:cytoplasm"/>
    <property type="evidence" value="ECO:0007669"/>
    <property type="project" value="UniProtKB-SubCell"/>
</dbReference>
<comment type="cofactor">
    <cofactor evidence="1 14">
        <name>heme</name>
        <dbReference type="ChEBI" id="CHEBI:30413"/>
    </cofactor>
</comment>
<sequence>MEDQIFIQSRLIDPDEARKNGAFTTLPIRIHKRNDIADETARRVLRDWGHHVGDGMEKKALTSFSHLGNLNAFTYTEALPERLGVLSYLLDLGLIHDDATEGMGLEDAIAEHHDFERSLDVEATEEVTQGSRADKLKKLGAQILLEAVQIDREMGIHMLEMYQKEWLAIVEKNDDKEFDDLEAYYAYRKCNFGMRAFWPMVEYGMGYRLTPKQHELIRHVMEPIEEALMLTNDYWSWDREYEDWRTNGNRLVNVVDVVRRARSIPIDAARDIVKQMIIETEQTYVKRKTEFYREHPNVSIEVRRWIEAAGCVVSGSHYWATSAPRHHVRFRESFAQEKSPLNTTSDGSSPGTSSETSALSDTCSSNTSFATLVCDSPEARDVQVATNMENGKRGQKRNIEDESRQDGPSKKVHTELGWEMPNDMAVQSPCHYIKSLPSKGVRSMLIDALNVWIQAPKKSVKAVEELIRLLHNASLILDDIEDDSPLRRGRAATHLVFGHSQAINSANFMFVQAVQHARKLSNPTAVDIVLYELERLHLGQSWDLFWKHNLLSPKEEEYMRMVDSKTGGLFRMLLQLIVGESAQEPKCDVERLIRLMALLGRFFQVRDDYVNLKSDTYGKQKGFCEDLDEGKFSYPIVHFLQHAPEMLRAHVISIFRQRPSGGTGRETTPMAREVKQHVLGLLESEGTFEAVLKLLRQMEAEIIAEIGQLEEITGESNPMLRLVIEGISVRGLALDNNQNTTCRDLCERMITTLPRELRDIIYEYILCDSLYKDVAATTNEPASSQAGLDHWHVEKVGDTASKELLEVWYRSARFHMGEHLGYIERFLSSNVARLGIPRRHFITKISITFKQGDVVSCKNPLGEQFSDISTSRPRLLERLEHLFLLKRGASIHLYVIIGRMAYCHARLLELSTRHERKILRKVTTAMSNVLSRLCAEGYCLATGIHFPSGRPDKYPLYDLCSRDPLLHEDDYFANEDGSILIWRTLTSPLPFHCCRIIRCALCTDNEMSQDTTAKEVLKLYQQAVAARRRIHTRFPDQDPEAITRLTKRLKIFDLYGQASCRYICQEVLRSLPPELCDVIIENVIDHNDAIVKVNRICEPVYASTRGQSLEHHWKVEYVGRLMLARMMTVWYRNSNFVMHGTQYWREDWRDYSLRVFLNEEAPCLYIPRYRLITKISITIHASSFTVDREQGNRNWNGANSADLRATWGQVVQGFEALFRLRSGASIQIVIHESERIGLGDLLLDDILAICTAPILESMSRLKRAGYILNTTLLIGQRSFGYSLCEPNSLDEDATYVPAGGTGLIWRRVVAPDAVHPLLTSIGLSTNATWYALTEDALSNHSKAREQWMTNAQELLYGGLKKIKGAIVVTSPIGPTIFLPNSFAGEIRNMKELSFSRSIVKNALAREPGLNPILAIDYHGVMQEVARLDLTRSLDSVTEVMNTEVGAALLDMLGDISDWKTVDLKPLIHRLVARISSRVFLGPELSNNEEWLDIALSYVTQASMVTRKLRGLHPLLRPLARWWFPELGICREQVDKARKIITPLVQDRLQRKANGQITEKTADMLSWLDDKAKAKGVKIDFAEFQLLLVVAAVHTTTETIAMFMADLIENKEAISQLREEIISTFSTSGWKKTSLAAMTLLDSAIKESQRLNPITDLSMQRIALTDVTLSDGTIIPKGYRLAVEHRLRDPTLWSNVDEFQSDRFLKLRDTDRSKWNFVTGSPEHLGFGYGKHSCPGRFFASNEIKVIVIHMLLKYDWEFTDQGRLPNGLSGTDRYMDPRQKVMLKSRKKEINLASANLPSSAALRLVGHLRVQPLGRHFFVVKSPSSYGSLQQRLDRYQRKKLIRTQVLIENEYRMRKELEEIETKRRLLETKLDNNLKQRQQIDPEAEELIQELITMGRSRSYPIFEAMQQYLPRELRDMIYKHVIGPAEWHNNNHTVPILESDNPARPYVVLTGSMQDLWGILRRDGYITHQTRRELLERWYKACTFDFATDLEIDVPRDVLVDEARFNEAFGRTLRDLALLKRPARLRLNLDTSFKISTPPKAYEPSRFKYLGEPDPIARGEVFKKLSQLLPSLTGWKIELVVEVWTLPQKHDMDNIIGHGKLGDDLCSGFEVQMILPGLAEFSHSQWECLFHKLCYELDQYYDNTLIEFYDGDSDYPLSGGSTSSEYGTEDDSDEDYWEQSELTKDEMFELRINPPSIHLLHPQQPTSPTAMATTPAALSAGKSLRADCFEALKEELKTKSELQGLRSKIEHLQDHEKSLKDKIHADVLATADALLAFAKYDCLELCNKVYKTFPREVRDIIYGYIIGCEDVDIFSENHRTRHSCGYFSSNSETQHRLCSSGNRTDHWWNNDFVGAKMAREIGEHYYRESHFRFQVEFSQLVRFRATDQFNHGFLPVHFVSKVEIVVNCCKYKFRPISSAKDDAFVDEYRDQLRSKCQCCCWDCSEPQQDPLVELEYLFGFRPGTGITIRLMQSPHHIQTSRLEDQKWMCHRVVPVIFPVLQRLKDTNCRARLILGAETDGGPDEDGYMPFASKWNPISIEAITADFWEMVSQMESEKQVNSLYEECCNSVPGLNSKNSTRQKSSDSNDEAKALSEESIRKARLAALQQELALLEKDLASTTPTTQDAVEELAKTECQQLTNAILTKLPREIRDMIYFHLSTRDRELIEREHFRTTLDPLTRLYSYDFERWKAQHFPAHYWNPEYVSKRFYCELLENYYRTSTFLFGDDPGVMKRFLNTDEMRLGVPPKALVSSVEIGLNAVSHDRGSFRAYMFGIPKSPERMREALDGIFELRPGAKIVIRFVTEAKTKEERDEHCKGAMTMLFDEAQVEKMKMYKVRLVVDEGKVWDLAEAMKDEWMAIHGRVSIPYRKMAGIPNTYDAPVHIAVIGGTGISSLPGFTLAATLDVDTPWGKPSSPVSILQHPSPSTGKPIPVAFISRHGLHHELAPHEVKNQANIAALRHLGVRTIIAFSAVGSLQEEVRPRDFVIPDQIIDRTKGIRPFTFFEGGMVGHVGFGDPFDKKLSKIVSQCGHALEGDGVTLHDKGTLICMEGPQFSTRAESNLYRAWGGSVINMSALPEAKLAREAEIGYQMICMATDYDCWRGDGSEDVNVEMVMAHMKANAENARRFVGAVLNELSKEEHEEQVLAKHLDGQMRFAGAMTKKEGRGQEAEKKLQWLFPGYFD</sequence>
<dbReference type="SUPFAM" id="SSF48576">
    <property type="entry name" value="Terpenoid synthases"/>
    <property type="match status" value="2"/>
</dbReference>
<dbReference type="GO" id="GO:0006166">
    <property type="term" value="P:purine ribonucleoside salvage"/>
    <property type="evidence" value="ECO:0007669"/>
    <property type="project" value="UniProtKB-KW"/>
</dbReference>
<comment type="catalytic activity">
    <reaction evidence="13">
        <text>S-methyl-5'-thioadenosine + phosphate = 5-(methylsulfanyl)-alpha-D-ribose 1-phosphate + adenine</text>
        <dbReference type="Rhea" id="RHEA:11852"/>
        <dbReference type="ChEBI" id="CHEBI:16708"/>
        <dbReference type="ChEBI" id="CHEBI:17509"/>
        <dbReference type="ChEBI" id="CHEBI:43474"/>
        <dbReference type="ChEBI" id="CHEBI:58533"/>
        <dbReference type="EC" id="2.4.2.28"/>
    </reaction>
</comment>
<organism evidence="17 18">
    <name type="scientific">Alternaria burnsii</name>
    <dbReference type="NCBI Taxonomy" id="1187904"/>
    <lineage>
        <taxon>Eukaryota</taxon>
        <taxon>Fungi</taxon>
        <taxon>Dikarya</taxon>
        <taxon>Ascomycota</taxon>
        <taxon>Pezizomycotina</taxon>
        <taxon>Dothideomycetes</taxon>
        <taxon>Pleosporomycetidae</taxon>
        <taxon>Pleosporales</taxon>
        <taxon>Pleosporineae</taxon>
        <taxon>Pleosporaceae</taxon>
        <taxon>Alternaria</taxon>
        <taxon>Alternaria sect. Alternaria</taxon>
    </lineage>
</organism>
<comment type="subunit">
    <text evidence="13">Homotrimer.</text>
</comment>
<feature type="region of interest" description="Disordered" evidence="15">
    <location>
        <begin position="333"/>
        <end position="361"/>
    </location>
</feature>
<keyword evidence="18" id="KW-1185">Reference proteome</keyword>
<dbReference type="Pfam" id="PF19086">
    <property type="entry name" value="Terpene_syn_C_2"/>
    <property type="match status" value="1"/>
</dbReference>
<dbReference type="InterPro" id="IPR036396">
    <property type="entry name" value="Cyt_P450_sf"/>
</dbReference>
<dbReference type="Gene3D" id="3.40.50.1580">
    <property type="entry name" value="Nucleoside phosphorylase domain"/>
    <property type="match status" value="1"/>
</dbReference>